<dbReference type="EMBL" id="JAPEVG010000054">
    <property type="protein sequence ID" value="KAJ8489068.1"/>
    <property type="molecule type" value="Genomic_DNA"/>
</dbReference>
<accession>A0AAD7XBE0</accession>
<evidence type="ECO:0000313" key="2">
    <source>
        <dbReference type="EMBL" id="KAJ8489068.1"/>
    </source>
</evidence>
<gene>
    <name evidence="2" type="ORF">ONZ51_g3181</name>
</gene>
<dbReference type="AlphaFoldDB" id="A0AAD7XBE0"/>
<comment type="caution">
    <text evidence="2">The sequence shown here is derived from an EMBL/GenBank/DDBJ whole genome shotgun (WGS) entry which is preliminary data.</text>
</comment>
<feature type="compositionally biased region" description="Basic and acidic residues" evidence="1">
    <location>
        <begin position="215"/>
        <end position="227"/>
    </location>
</feature>
<organism evidence="2 3">
    <name type="scientific">Trametes cubensis</name>
    <dbReference type="NCBI Taxonomy" id="1111947"/>
    <lineage>
        <taxon>Eukaryota</taxon>
        <taxon>Fungi</taxon>
        <taxon>Dikarya</taxon>
        <taxon>Basidiomycota</taxon>
        <taxon>Agaricomycotina</taxon>
        <taxon>Agaricomycetes</taxon>
        <taxon>Polyporales</taxon>
        <taxon>Polyporaceae</taxon>
        <taxon>Trametes</taxon>
    </lineage>
</organism>
<feature type="compositionally biased region" description="Polar residues" evidence="1">
    <location>
        <begin position="203"/>
        <end position="214"/>
    </location>
</feature>
<feature type="compositionally biased region" description="Low complexity" evidence="1">
    <location>
        <begin position="178"/>
        <end position="194"/>
    </location>
</feature>
<protein>
    <submittedName>
        <fullName evidence="2">Uncharacterized protein</fullName>
    </submittedName>
</protein>
<sequence>MKRFCPGVFYYAVIRMDAVAMVEHFNDPIATAEARALETKKYLVYLVSCLDMPFPTNFWYRYRVSPIATILRAEEPANGITSDMVIPIYPNTYHPSGRISPIRPERPFPFPNCYHWIDTTERIRIRRRDEPFDDSNAIKLDAGEHVMINVKFSEDYKRIDDFFHELDVRAEMEGDSGVGSTASASPTTSSAPGRSSPPPQANPPLTHSDVTSSDSEGRDSPPEKIAGDEGIGSSYKGDEKNLDTTVEELFRMDIFNLSHDHTAELLPLVDLWFELTDHLTADTIPSPLDLHKECEAIARIVHAARLRSPNVPTPSRDPDRMSIMSDDDFLSEGSVYSFGYSAPANVEDEPVPHVDDVEVVHLDAKADFQKAGLCARLRKKARAIYRRLPWSVRPPFLPYFP</sequence>
<feature type="region of interest" description="Disordered" evidence="1">
    <location>
        <begin position="173"/>
        <end position="239"/>
    </location>
</feature>
<keyword evidence="3" id="KW-1185">Reference proteome</keyword>
<proteinExistence type="predicted"/>
<name>A0AAD7XBE0_9APHY</name>
<evidence type="ECO:0000313" key="3">
    <source>
        <dbReference type="Proteomes" id="UP001215151"/>
    </source>
</evidence>
<evidence type="ECO:0000256" key="1">
    <source>
        <dbReference type="SAM" id="MobiDB-lite"/>
    </source>
</evidence>
<dbReference type="Proteomes" id="UP001215151">
    <property type="component" value="Unassembled WGS sequence"/>
</dbReference>
<reference evidence="2" key="1">
    <citation type="submission" date="2022-11" db="EMBL/GenBank/DDBJ databases">
        <title>Genome Sequence of Cubamyces cubensis.</title>
        <authorList>
            <person name="Buettner E."/>
        </authorList>
    </citation>
    <scope>NUCLEOTIDE SEQUENCE</scope>
    <source>
        <strain evidence="2">MPL-01</strain>
    </source>
</reference>